<dbReference type="PRINTS" id="PR00344">
    <property type="entry name" value="BCTRLSENSOR"/>
</dbReference>
<dbReference type="GO" id="GO:0005524">
    <property type="term" value="F:ATP binding"/>
    <property type="evidence" value="ECO:0007669"/>
    <property type="project" value="UniProtKB-KW"/>
</dbReference>
<dbReference type="InterPro" id="IPR052023">
    <property type="entry name" value="Histidine_kinase_KdpD"/>
</dbReference>
<dbReference type="SUPFAM" id="SSF55874">
    <property type="entry name" value="ATPase domain of HSP90 chaperone/DNA topoisomerase II/histidine kinase"/>
    <property type="match status" value="1"/>
</dbReference>
<name>A0A0U3KG15_9ACTN</name>
<keyword evidence="9 16" id="KW-0418">Kinase</keyword>
<dbReference type="InterPro" id="IPR005467">
    <property type="entry name" value="His_kinase_dom"/>
</dbReference>
<dbReference type="Pfam" id="PF02518">
    <property type="entry name" value="HATPase_c"/>
    <property type="match status" value="1"/>
</dbReference>
<comment type="subcellular location">
    <subcellularLocation>
        <location evidence="3">Cell membrane</location>
    </subcellularLocation>
    <subcellularLocation>
        <location evidence="2">Membrane</location>
        <topology evidence="2">Multi-pass membrane protein</topology>
    </subcellularLocation>
</comment>
<evidence type="ECO:0000256" key="10">
    <source>
        <dbReference type="ARBA" id="ARBA00022840"/>
    </source>
</evidence>
<dbReference type="Pfam" id="PF00582">
    <property type="entry name" value="Usp"/>
    <property type="match status" value="1"/>
</dbReference>
<proteinExistence type="predicted"/>
<feature type="transmembrane region" description="Helical" evidence="14">
    <location>
        <begin position="428"/>
        <end position="456"/>
    </location>
</feature>
<keyword evidence="5" id="KW-0597">Phosphoprotein</keyword>
<dbReference type="Pfam" id="PF13493">
    <property type="entry name" value="DUF4118"/>
    <property type="match status" value="1"/>
</dbReference>
<evidence type="ECO:0000256" key="1">
    <source>
        <dbReference type="ARBA" id="ARBA00000085"/>
    </source>
</evidence>
<dbReference type="RefSeq" id="WP_067861322.1">
    <property type="nucleotide sequence ID" value="NZ_CP011502.1"/>
</dbReference>
<dbReference type="InterPro" id="IPR003594">
    <property type="entry name" value="HATPase_dom"/>
</dbReference>
<sequence length="846" mass="89697">MHTVQTRGDATPDHGRGCLRVYLGAAPGVGKTYRMLDEGCRRAARGTDVVVGVVETHGRALTQERIGGLEVVPRRTVQHGATTLTELDVDAVLARAPQVCLVDELAHTNAPGSGHVKRWQDVDQLLAAGIDVVTTVNVQHLESLNDVTEAITGVRQRETVPDAFVRSAEAIELVDMSPSALRRRLAHGNVYPAERVDAALSQFFREGNLAALRELALLWLAERVDEGLERYRARHEIEATWATRERIVVGVTGGPESEPLMRRAARIASRGSGPSGDGGAPWTALYVSRGDGLRQTGPDRLEELRTTAQELGGSFHTVVGDDAAAAILDFARARNATQVLIGASRRGRLSTLLRPGIGETIVSESGDIDVHIVTHDEARRRQARVREESALGRRRTWAGFAVALLGPFVLAGLLLATRDLHGLPTEAMLFMVLVIGTALVGGLRPAVVAAFVSGGVLNYFFTPPVQTLRIATGENAVAVVLFVAVGMSVALVVDRAARLAGLAGRARAEADSLSVLAHQLVHAGNDLRRLLRTTVDLFGVDGAQLCTTDGRVLGEHGVTSGPERTVPVGDEHVLVLWGSAAEAVEEPLLAAVVAHATVLLERRAAVALKAERRVLAETARTRTALLAAVSHDLRTPLAAVKAAVSSLRDPGVDWSDQDRADLLETIEDGADRLDALVVDLLDMSRLQTGAVVARAEPVDVLSVAQRAAAGTPTVLEVPDDLPEARADTALLERVLANVVENAHKHAAGSTVRVDATATREHVVVRVVDGGPGVPEHRRAQMFEPFQRLGDVPRGAGVGLGLAVARGLTEAMGGRLTAEDTPGGGLTLVVELPREGSMTLTTGGDDA</sequence>
<dbReference type="CDD" id="cd00075">
    <property type="entry name" value="HATPase"/>
    <property type="match status" value="1"/>
</dbReference>
<keyword evidence="17" id="KW-1185">Reference proteome</keyword>
<dbReference type="Gene3D" id="3.30.565.10">
    <property type="entry name" value="Histidine kinase-like ATPase, C-terminal domain"/>
    <property type="match status" value="1"/>
</dbReference>
<dbReference type="Gene3D" id="1.10.287.130">
    <property type="match status" value="1"/>
</dbReference>
<gene>
    <name evidence="16" type="ORF">AERYTH_04180</name>
</gene>
<dbReference type="InterPro" id="IPR025201">
    <property type="entry name" value="KdpD_TM"/>
</dbReference>
<dbReference type="SUPFAM" id="SSF47384">
    <property type="entry name" value="Homodimeric domain of signal transducing histidine kinase"/>
    <property type="match status" value="1"/>
</dbReference>
<dbReference type="InterPro" id="IPR014729">
    <property type="entry name" value="Rossmann-like_a/b/a_fold"/>
</dbReference>
<feature type="transmembrane region" description="Helical" evidence="14">
    <location>
        <begin position="397"/>
        <end position="416"/>
    </location>
</feature>
<keyword evidence="13 14" id="KW-0472">Membrane</keyword>
<dbReference type="PANTHER" id="PTHR45569:SF1">
    <property type="entry name" value="SENSOR PROTEIN KDPD"/>
    <property type="match status" value="1"/>
</dbReference>
<dbReference type="InterPro" id="IPR006016">
    <property type="entry name" value="UspA"/>
</dbReference>
<evidence type="ECO:0000256" key="7">
    <source>
        <dbReference type="ARBA" id="ARBA00022692"/>
    </source>
</evidence>
<keyword evidence="6" id="KW-0808">Transferase</keyword>
<organism evidence="16 17">
    <name type="scientific">Aeromicrobium erythreum</name>
    <dbReference type="NCBI Taxonomy" id="2041"/>
    <lineage>
        <taxon>Bacteria</taxon>
        <taxon>Bacillati</taxon>
        <taxon>Actinomycetota</taxon>
        <taxon>Actinomycetes</taxon>
        <taxon>Propionibacteriales</taxon>
        <taxon>Nocardioidaceae</taxon>
        <taxon>Aeromicrobium</taxon>
    </lineage>
</organism>
<reference evidence="16 17" key="1">
    <citation type="journal article" date="1991" name="Int. J. Syst. Bacteriol.">
        <title>Description of the erythromycin-producing bacterium Arthrobacter sp. strain NRRL B-3381 as Aeromicrobium erythreum gen. nov., sp. nov.</title>
        <authorList>
            <person name="Miller E.S."/>
            <person name="Woese C.R."/>
            <person name="Brenner S."/>
        </authorList>
    </citation>
    <scope>NUCLEOTIDE SEQUENCE [LARGE SCALE GENOMIC DNA]</scope>
    <source>
        <strain evidence="16 17">AR18</strain>
    </source>
</reference>
<dbReference type="InterPro" id="IPR027417">
    <property type="entry name" value="P-loop_NTPase"/>
</dbReference>
<dbReference type="PATRIC" id="fig|2041.4.peg.874"/>
<keyword evidence="11 14" id="KW-1133">Transmembrane helix</keyword>
<evidence type="ECO:0000313" key="16">
    <source>
        <dbReference type="EMBL" id="ALX03955.1"/>
    </source>
</evidence>
<dbReference type="Pfam" id="PF00512">
    <property type="entry name" value="HisKA"/>
    <property type="match status" value="1"/>
</dbReference>
<evidence type="ECO:0000256" key="11">
    <source>
        <dbReference type="ARBA" id="ARBA00022989"/>
    </source>
</evidence>
<dbReference type="InterPro" id="IPR038318">
    <property type="entry name" value="KdpD_sf"/>
</dbReference>
<evidence type="ECO:0000256" key="8">
    <source>
        <dbReference type="ARBA" id="ARBA00022741"/>
    </source>
</evidence>
<dbReference type="Gene3D" id="1.20.120.620">
    <property type="entry name" value="Backbone structure of the membrane domain of e. Coli histidine kinase receptor kdpd"/>
    <property type="match status" value="1"/>
</dbReference>
<dbReference type="AlphaFoldDB" id="A0A0U3KG15"/>
<dbReference type="EC" id="2.7.13.3" evidence="4"/>
<dbReference type="FunFam" id="3.40.50.300:FF:000483">
    <property type="entry name" value="Sensor histidine kinase KdpD"/>
    <property type="match status" value="1"/>
</dbReference>
<dbReference type="Proteomes" id="UP000067689">
    <property type="component" value="Chromosome"/>
</dbReference>
<dbReference type="InterPro" id="IPR003661">
    <property type="entry name" value="HisK_dim/P_dom"/>
</dbReference>
<dbReference type="Gene3D" id="3.40.50.300">
    <property type="entry name" value="P-loop containing nucleotide triphosphate hydrolases"/>
    <property type="match status" value="1"/>
</dbReference>
<evidence type="ECO:0000259" key="15">
    <source>
        <dbReference type="PROSITE" id="PS50109"/>
    </source>
</evidence>
<dbReference type="InterPro" id="IPR003852">
    <property type="entry name" value="Sig_transdc_His_kinase_KdpD_N"/>
</dbReference>
<keyword evidence="8" id="KW-0547">Nucleotide-binding</keyword>
<evidence type="ECO:0000256" key="14">
    <source>
        <dbReference type="SAM" id="Phobius"/>
    </source>
</evidence>
<keyword evidence="10" id="KW-0067">ATP-binding</keyword>
<dbReference type="InterPro" id="IPR004358">
    <property type="entry name" value="Sig_transdc_His_kin-like_C"/>
</dbReference>
<evidence type="ECO:0000256" key="2">
    <source>
        <dbReference type="ARBA" id="ARBA00004141"/>
    </source>
</evidence>
<evidence type="ECO:0000256" key="4">
    <source>
        <dbReference type="ARBA" id="ARBA00012438"/>
    </source>
</evidence>
<feature type="transmembrane region" description="Helical" evidence="14">
    <location>
        <begin position="476"/>
        <end position="497"/>
    </location>
</feature>
<keyword evidence="7 14" id="KW-0812">Transmembrane</keyword>
<dbReference type="GO" id="GO:0005886">
    <property type="term" value="C:plasma membrane"/>
    <property type="evidence" value="ECO:0007669"/>
    <property type="project" value="UniProtKB-SubCell"/>
</dbReference>
<evidence type="ECO:0000256" key="9">
    <source>
        <dbReference type="ARBA" id="ARBA00022777"/>
    </source>
</evidence>
<evidence type="ECO:0000256" key="12">
    <source>
        <dbReference type="ARBA" id="ARBA00023012"/>
    </source>
</evidence>
<evidence type="ECO:0000313" key="17">
    <source>
        <dbReference type="Proteomes" id="UP000067689"/>
    </source>
</evidence>
<dbReference type="CDD" id="cd00082">
    <property type="entry name" value="HisKA"/>
    <property type="match status" value="1"/>
</dbReference>
<dbReference type="EMBL" id="CP011502">
    <property type="protein sequence ID" value="ALX03955.1"/>
    <property type="molecule type" value="Genomic_DNA"/>
</dbReference>
<dbReference type="STRING" id="2041.AERYTH_04180"/>
<dbReference type="GO" id="GO:0000155">
    <property type="term" value="F:phosphorelay sensor kinase activity"/>
    <property type="evidence" value="ECO:0007669"/>
    <property type="project" value="InterPro"/>
</dbReference>
<evidence type="ECO:0000256" key="13">
    <source>
        <dbReference type="ARBA" id="ARBA00023136"/>
    </source>
</evidence>
<dbReference type="PROSITE" id="PS50109">
    <property type="entry name" value="HIS_KIN"/>
    <property type="match status" value="1"/>
</dbReference>
<dbReference type="SMART" id="SM00387">
    <property type="entry name" value="HATPase_c"/>
    <property type="match status" value="1"/>
</dbReference>
<dbReference type="SMART" id="SM00388">
    <property type="entry name" value="HisKA"/>
    <property type="match status" value="1"/>
</dbReference>
<feature type="domain" description="Histidine kinase" evidence="15">
    <location>
        <begin position="628"/>
        <end position="835"/>
    </location>
</feature>
<dbReference type="InterPro" id="IPR036097">
    <property type="entry name" value="HisK_dim/P_sf"/>
</dbReference>
<dbReference type="CDD" id="cd01987">
    <property type="entry name" value="USP_KdpD-like"/>
    <property type="match status" value="1"/>
</dbReference>
<dbReference type="Pfam" id="PF02702">
    <property type="entry name" value="KdpD"/>
    <property type="match status" value="1"/>
</dbReference>
<protein>
    <recommendedName>
        <fullName evidence="4">histidine kinase</fullName>
        <ecNumber evidence="4">2.7.13.3</ecNumber>
    </recommendedName>
</protein>
<accession>A0A0U3KG15</accession>
<keyword evidence="12" id="KW-0902">Two-component regulatory system</keyword>
<evidence type="ECO:0000256" key="6">
    <source>
        <dbReference type="ARBA" id="ARBA00022679"/>
    </source>
</evidence>
<dbReference type="InterPro" id="IPR036890">
    <property type="entry name" value="HATPase_C_sf"/>
</dbReference>
<dbReference type="KEGG" id="aer:AERYTH_04180"/>
<dbReference type="GO" id="GO:0005737">
    <property type="term" value="C:cytoplasm"/>
    <property type="evidence" value="ECO:0007669"/>
    <property type="project" value="UniProtKB-ARBA"/>
</dbReference>
<dbReference type="SUPFAM" id="SSF52402">
    <property type="entry name" value="Adenine nucleotide alpha hydrolases-like"/>
    <property type="match status" value="1"/>
</dbReference>
<evidence type="ECO:0000256" key="3">
    <source>
        <dbReference type="ARBA" id="ARBA00004236"/>
    </source>
</evidence>
<dbReference type="Gene3D" id="3.40.50.620">
    <property type="entry name" value="HUPs"/>
    <property type="match status" value="1"/>
</dbReference>
<evidence type="ECO:0000256" key="5">
    <source>
        <dbReference type="ARBA" id="ARBA00022553"/>
    </source>
</evidence>
<dbReference type="PANTHER" id="PTHR45569">
    <property type="entry name" value="SENSOR PROTEIN KDPD"/>
    <property type="match status" value="1"/>
</dbReference>
<comment type="catalytic activity">
    <reaction evidence="1">
        <text>ATP + protein L-histidine = ADP + protein N-phospho-L-histidine.</text>
        <dbReference type="EC" id="2.7.13.3"/>
    </reaction>
</comment>